<reference evidence="2 3" key="1">
    <citation type="journal article" date="2012" name="Genome Biol.">
        <title>Sequencing three crocodilian genomes to illuminate the evolution of archosaurs and amniotes.</title>
        <authorList>
            <person name="St John J.A."/>
            <person name="Braun E.L."/>
            <person name="Isberg S.R."/>
            <person name="Miles L.G."/>
            <person name="Chong A.Y."/>
            <person name="Gongora J."/>
            <person name="Dalzell P."/>
            <person name="Moran C."/>
            <person name="Bed'hom B."/>
            <person name="Abzhanov A."/>
            <person name="Burgess S.C."/>
            <person name="Cooksey A.M."/>
            <person name="Castoe T.A."/>
            <person name="Crawford N.G."/>
            <person name="Densmore L.D."/>
            <person name="Drew J.C."/>
            <person name="Edwards S.V."/>
            <person name="Faircloth B.C."/>
            <person name="Fujita M.K."/>
            <person name="Greenwold M.J."/>
            <person name="Hoffmann F.G."/>
            <person name="Howard J.M."/>
            <person name="Iguchi T."/>
            <person name="Janes D.E."/>
            <person name="Khan S.Y."/>
            <person name="Kohno S."/>
            <person name="de Koning A.J."/>
            <person name="Lance S.L."/>
            <person name="McCarthy F.M."/>
            <person name="McCormack J.E."/>
            <person name="Merchant M.E."/>
            <person name="Peterson D.G."/>
            <person name="Pollock D.D."/>
            <person name="Pourmand N."/>
            <person name="Raney B.J."/>
            <person name="Roessler K.A."/>
            <person name="Sanford J.R."/>
            <person name="Sawyer R.H."/>
            <person name="Schmidt C.J."/>
            <person name="Triplett E.W."/>
            <person name="Tuberville T.D."/>
            <person name="Venegas-Anaya M."/>
            <person name="Howard J.T."/>
            <person name="Jarvis E.D."/>
            <person name="Guillette L.J.Jr."/>
            <person name="Glenn T.C."/>
            <person name="Green R.E."/>
            <person name="Ray D.A."/>
        </authorList>
    </citation>
    <scope>NUCLEOTIDE SEQUENCE [LARGE SCALE GENOMIC DNA]</scope>
    <source>
        <strain evidence="2">KSC_2009_1</strain>
    </source>
</reference>
<evidence type="ECO:0000313" key="3">
    <source>
        <dbReference type="Proteomes" id="UP000050525"/>
    </source>
</evidence>
<keyword evidence="3" id="KW-1185">Reference proteome</keyword>
<dbReference type="EMBL" id="AKHW03002907">
    <property type="protein sequence ID" value="KYO36858.1"/>
    <property type="molecule type" value="Genomic_DNA"/>
</dbReference>
<evidence type="ECO:0000313" key="2">
    <source>
        <dbReference type="EMBL" id="KYO36858.1"/>
    </source>
</evidence>
<feature type="region of interest" description="Disordered" evidence="1">
    <location>
        <begin position="1"/>
        <end position="46"/>
    </location>
</feature>
<accession>A0A151NJ83</accession>
<feature type="compositionally biased region" description="Polar residues" evidence="1">
    <location>
        <begin position="23"/>
        <end position="32"/>
    </location>
</feature>
<organism evidence="2 3">
    <name type="scientific">Alligator mississippiensis</name>
    <name type="common">American alligator</name>
    <dbReference type="NCBI Taxonomy" id="8496"/>
    <lineage>
        <taxon>Eukaryota</taxon>
        <taxon>Metazoa</taxon>
        <taxon>Chordata</taxon>
        <taxon>Craniata</taxon>
        <taxon>Vertebrata</taxon>
        <taxon>Euteleostomi</taxon>
        <taxon>Archelosauria</taxon>
        <taxon>Archosauria</taxon>
        <taxon>Crocodylia</taxon>
        <taxon>Alligatoridae</taxon>
        <taxon>Alligatorinae</taxon>
        <taxon>Alligator</taxon>
    </lineage>
</organism>
<proteinExistence type="predicted"/>
<protein>
    <submittedName>
        <fullName evidence="2">Uncharacterized protein</fullName>
    </submittedName>
</protein>
<name>A0A151NJ83_ALLMI</name>
<dbReference type="Proteomes" id="UP000050525">
    <property type="component" value="Unassembled WGS sequence"/>
</dbReference>
<evidence type="ECO:0000256" key="1">
    <source>
        <dbReference type="SAM" id="MobiDB-lite"/>
    </source>
</evidence>
<gene>
    <name evidence="2" type="ORF">Y1Q_0020885</name>
</gene>
<dbReference type="AlphaFoldDB" id="A0A151NJ83"/>
<sequence>MGEISVVETDSWTPKTDLGTVADPQQTASEPQAESLGAADNLNPKDSAEVGDVLMENFQNICVGGPTRIKVSCVNWFCSCLKERGSKQD</sequence>
<comment type="caution">
    <text evidence="2">The sequence shown here is derived from an EMBL/GenBank/DDBJ whole genome shotgun (WGS) entry which is preliminary data.</text>
</comment>